<dbReference type="KEGG" id="mcd:MCRO_0575"/>
<organism evidence="7 8">
    <name type="scientific">Mycoplasma crocodyli (strain ATCC 51981 / MP145)</name>
    <dbReference type="NCBI Taxonomy" id="512564"/>
    <lineage>
        <taxon>Bacteria</taxon>
        <taxon>Bacillati</taxon>
        <taxon>Mycoplasmatota</taxon>
        <taxon>Mollicutes</taxon>
        <taxon>Mycoplasmataceae</taxon>
        <taxon>Mycoplasma</taxon>
    </lineage>
</organism>
<dbReference type="SUPFAM" id="SSF55781">
    <property type="entry name" value="GAF domain-like"/>
    <property type="match status" value="1"/>
</dbReference>
<proteinExistence type="inferred from homology"/>
<keyword evidence="1 5" id="KW-0678">Repressor</keyword>
<protein>
    <recommendedName>
        <fullName evidence="5">Heat-inducible transcription repressor HrcA</fullName>
    </recommendedName>
</protein>
<dbReference type="InterPro" id="IPR036388">
    <property type="entry name" value="WH-like_DNA-bd_sf"/>
</dbReference>
<evidence type="ECO:0000256" key="4">
    <source>
        <dbReference type="ARBA" id="ARBA00023163"/>
    </source>
</evidence>
<dbReference type="STRING" id="512564.MCRO_0575"/>
<dbReference type="InterPro" id="IPR029016">
    <property type="entry name" value="GAF-like_dom_sf"/>
</dbReference>
<evidence type="ECO:0000256" key="1">
    <source>
        <dbReference type="ARBA" id="ARBA00022491"/>
    </source>
</evidence>
<keyword evidence="3 5" id="KW-0346">Stress response</keyword>
<reference evidence="7 8" key="3">
    <citation type="journal article" date="2011" name="J. Bacteriol.">
        <title>Genome sequences of Mycoplasma alligatoris A21JP2T and Mycoplasma crocodyli MP145T.</title>
        <authorList>
            <person name="Brown D.R."/>
            <person name="Farmerie W.G."/>
            <person name="May M."/>
            <person name="Benders G.A."/>
            <person name="Durkin A.S."/>
            <person name="Hlavinka K."/>
            <person name="Hostetler J."/>
            <person name="Jackson J."/>
            <person name="Johnson J."/>
            <person name="Miller R.H."/>
            <person name="Paralanov V."/>
            <person name="Radune D."/>
            <person name="Szczypinski B."/>
            <person name="Glass J.I."/>
        </authorList>
    </citation>
    <scope>NUCLEOTIDE SEQUENCE [LARGE SCALE GENOMIC DNA]</scope>
    <source>
        <strain evidence="8">ATCC 51981 / MP145</strain>
    </source>
</reference>
<keyword evidence="2 5" id="KW-0805">Transcription regulation</keyword>
<dbReference type="GO" id="GO:0003677">
    <property type="term" value="F:DNA binding"/>
    <property type="evidence" value="ECO:0007669"/>
    <property type="project" value="InterPro"/>
</dbReference>
<evidence type="ECO:0000313" key="7">
    <source>
        <dbReference type="EMBL" id="ADE19996.1"/>
    </source>
</evidence>
<dbReference type="RefSeq" id="WP_013054772.1">
    <property type="nucleotide sequence ID" value="NC_014014.1"/>
</dbReference>
<dbReference type="InterPro" id="IPR021153">
    <property type="entry name" value="HrcA_C"/>
</dbReference>
<dbReference type="InterPro" id="IPR023120">
    <property type="entry name" value="WHTH_transcript_rep_HrcA_IDD"/>
</dbReference>
<evidence type="ECO:0000256" key="3">
    <source>
        <dbReference type="ARBA" id="ARBA00023016"/>
    </source>
</evidence>
<dbReference type="Gene3D" id="3.30.390.60">
    <property type="entry name" value="Heat-inducible transcription repressor hrca homolog, domain 3"/>
    <property type="match status" value="1"/>
</dbReference>
<evidence type="ECO:0000259" key="6">
    <source>
        <dbReference type="Pfam" id="PF01628"/>
    </source>
</evidence>
<comment type="similarity">
    <text evidence="5">Belongs to the HrcA family.</text>
</comment>
<dbReference type="eggNOG" id="COG1420">
    <property type="taxonomic scope" value="Bacteria"/>
</dbReference>
<keyword evidence="4 5" id="KW-0804">Transcription</keyword>
<dbReference type="PANTHER" id="PTHR34824">
    <property type="entry name" value="HEAT-INDUCIBLE TRANSCRIPTION REPRESSOR HRCA"/>
    <property type="match status" value="1"/>
</dbReference>
<dbReference type="AlphaFoldDB" id="D5E600"/>
<evidence type="ECO:0000256" key="2">
    <source>
        <dbReference type="ARBA" id="ARBA00023015"/>
    </source>
</evidence>
<dbReference type="InterPro" id="IPR036390">
    <property type="entry name" value="WH_DNA-bd_sf"/>
</dbReference>
<dbReference type="EMBL" id="CP001991">
    <property type="protein sequence ID" value="ADE19996.1"/>
    <property type="molecule type" value="Genomic_DNA"/>
</dbReference>
<reference key="2">
    <citation type="submission" date="2010-03" db="EMBL/GenBank/DDBJ databases">
        <authorList>
            <person name="Ma Z."/>
            <person name="Wang X."/>
            <person name="Liu H."/>
        </authorList>
    </citation>
    <scope>NUCLEOTIDE SEQUENCE</scope>
    <source>
        <strain>MP145</strain>
    </source>
</reference>
<dbReference type="Pfam" id="PF01628">
    <property type="entry name" value="HrcA"/>
    <property type="match status" value="1"/>
</dbReference>
<dbReference type="GO" id="GO:0045892">
    <property type="term" value="P:negative regulation of DNA-templated transcription"/>
    <property type="evidence" value="ECO:0007669"/>
    <property type="project" value="UniProtKB-UniRule"/>
</dbReference>
<dbReference type="Proteomes" id="UP000001845">
    <property type="component" value="Chromosome"/>
</dbReference>
<gene>
    <name evidence="5 7" type="primary">hrcA</name>
    <name evidence="7" type="ordered locus">MCRO_0575</name>
</gene>
<keyword evidence="8" id="KW-1185">Reference proteome</keyword>
<reference evidence="8" key="1">
    <citation type="submission" date="2010-03" db="EMBL/GenBank/DDBJ databases">
        <title>The complete genome of Mycoplasma crocodyli MP145.</title>
        <authorList>
            <person name="Glass J.I."/>
            <person name="Durkin A.S."/>
            <person name="Hostetler J."/>
            <person name="Jackson J."/>
            <person name="Johnson J."/>
            <person name="May M.A."/>
            <person name="Paralanov V."/>
            <person name="Radune D."/>
            <person name="Szczypinski B."/>
            <person name="Brown D.R."/>
        </authorList>
    </citation>
    <scope>NUCLEOTIDE SEQUENCE [LARGE SCALE GENOMIC DNA]</scope>
    <source>
        <strain evidence="8">ATCC 51981 / MP145</strain>
    </source>
</reference>
<name>D5E600_MYCCM</name>
<sequence length="351" mass="40110">MEKIKESLEEILKLTVESYIEESEPISSSHLLIKYNLNYSSAKIRYLMNELEIDGFLEKAHISSGRIPSIKGLQYYSEYLAYSQQEILTSRLKKIFQKRKLQITDTVEQAVALISDITGLTLVTSIDDSNALLKSIQIVPLTEFTASVILVVSNGNVYSKTLDISNTHFKIEDVRIAIRLFKERLLNVKINELSSRALSLKDLLAKSIINYEELLEKFTSQVFDFAFTTRNKVYGKDNIILNKDINRYDLNKMLDLIENHSIWEIIEGNTPEDENLKISINKSGSIMSKRLPFEGTIQEISVVTPTVSDFAKMRSAIYLLEDILKNKKIDSVENFESSDDDIKGDDNEIKN</sequence>
<evidence type="ECO:0000313" key="8">
    <source>
        <dbReference type="Proteomes" id="UP000001845"/>
    </source>
</evidence>
<dbReference type="Gene3D" id="3.30.450.40">
    <property type="match status" value="1"/>
</dbReference>
<dbReference type="HOGENOM" id="CLU_050019_1_0_14"/>
<dbReference type="InterPro" id="IPR002571">
    <property type="entry name" value="HrcA"/>
</dbReference>
<dbReference type="SUPFAM" id="SSF46785">
    <property type="entry name" value="Winged helix' DNA-binding domain"/>
    <property type="match status" value="1"/>
</dbReference>
<comment type="function">
    <text evidence="5">Negative regulator of class I heat shock genes (grpE-dnaK-dnaJ and groELS operons). Prevents heat-shock induction of these operons.</text>
</comment>
<dbReference type="OrthoDB" id="9783139at2"/>
<accession>D5E600</accession>
<dbReference type="HAMAP" id="MF_00081">
    <property type="entry name" value="HrcA"/>
    <property type="match status" value="1"/>
</dbReference>
<evidence type="ECO:0000256" key="5">
    <source>
        <dbReference type="HAMAP-Rule" id="MF_00081"/>
    </source>
</evidence>
<dbReference type="Gene3D" id="1.10.10.10">
    <property type="entry name" value="Winged helix-like DNA-binding domain superfamily/Winged helix DNA-binding domain"/>
    <property type="match status" value="1"/>
</dbReference>
<dbReference type="PIRSF" id="PIRSF005485">
    <property type="entry name" value="HrcA"/>
    <property type="match status" value="1"/>
</dbReference>
<dbReference type="PANTHER" id="PTHR34824:SF1">
    <property type="entry name" value="HEAT-INDUCIBLE TRANSCRIPTION REPRESSOR HRCA"/>
    <property type="match status" value="1"/>
</dbReference>
<feature type="domain" description="Heat-inducible transcription repressor HrcA C-terminal" evidence="6">
    <location>
        <begin position="105"/>
        <end position="312"/>
    </location>
</feature>